<dbReference type="GeneID" id="14469534"/>
<name>L8B966_PHLRA</name>
<dbReference type="SUPFAM" id="SSF55608">
    <property type="entry name" value="Homing endonucleases"/>
    <property type="match status" value="1"/>
</dbReference>
<dbReference type="InterPro" id="IPR004860">
    <property type="entry name" value="LAGLIDADG_dom"/>
</dbReference>
<evidence type="ECO:0000313" key="3">
    <source>
        <dbReference type="EMBL" id="CCE89197.1"/>
    </source>
</evidence>
<dbReference type="Gene3D" id="3.10.28.10">
    <property type="entry name" value="Homing endonucleases"/>
    <property type="match status" value="2"/>
</dbReference>
<dbReference type="RefSeq" id="YP_007374906.1">
    <property type="nucleotide sequence ID" value="NC_020148.1"/>
</dbReference>
<dbReference type="AlphaFoldDB" id="L8B966"/>
<sequence>MPYNIYSIIVGILLSDGWVEKENLNANARFRFKQALSRADYVINLFVVLAHYCSSLPSLVLGKRNGKLTTGLQISTRRYPCFNELYNLFYNNNIKVIPYNIYDLLTPIALAHWIMGDGAKLNKGLVLCTDSLSRASALRCY</sequence>
<geneLocation type="mitochondrion" evidence="3"/>
<proteinExistence type="predicted"/>
<accession>L8B966</accession>
<dbReference type="GO" id="GO:0004519">
    <property type="term" value="F:endonuclease activity"/>
    <property type="evidence" value="ECO:0007669"/>
    <property type="project" value="InterPro"/>
</dbReference>
<dbReference type="Pfam" id="PF03161">
    <property type="entry name" value="LAGLIDADG_2"/>
    <property type="match status" value="1"/>
</dbReference>
<evidence type="ECO:0000259" key="2">
    <source>
        <dbReference type="Pfam" id="PF03161"/>
    </source>
</evidence>
<reference evidence="3" key="1">
    <citation type="journal article" date="2014" name="PLoS ONE">
        <title>Mitochondrial Genome of Phlebia radiata Is the Second Largest (156 kbp) among Fungi and Features Signs of Genome Flexibility and Recent Recombination Events.</title>
        <authorList>
            <person name="Salavirta H."/>
            <person name="Oksanen I."/>
            <person name="Kuuskeri J."/>
            <person name="Makela M."/>
            <person name="Laine P."/>
            <person name="Paulin L."/>
            <person name="Lundell T."/>
        </authorList>
    </citation>
    <scope>NUCLEOTIDE SEQUENCE</scope>
    <source>
        <strain evidence="3">79</strain>
    </source>
</reference>
<evidence type="ECO:0000256" key="1">
    <source>
        <dbReference type="ARBA" id="ARBA00002670"/>
    </source>
</evidence>
<dbReference type="InterPro" id="IPR027434">
    <property type="entry name" value="Homing_endonucl"/>
</dbReference>
<organism evidence="3">
    <name type="scientific">Phlebia radiata</name>
    <name type="common">White-rot fungus</name>
    <dbReference type="NCBI Taxonomy" id="5308"/>
    <lineage>
        <taxon>Eukaryota</taxon>
        <taxon>Fungi</taxon>
        <taxon>Dikarya</taxon>
        <taxon>Basidiomycota</taxon>
        <taxon>Agaricomycotina</taxon>
        <taxon>Agaricomycetes</taxon>
        <taxon>Polyporales</taxon>
        <taxon>Meruliaceae</taxon>
        <taxon>Phlebia</taxon>
    </lineage>
</organism>
<protein>
    <recommendedName>
        <fullName evidence="2">Homing endonuclease LAGLIDADG domain-containing protein</fullName>
    </recommendedName>
</protein>
<dbReference type="EMBL" id="HE613568">
    <property type="protein sequence ID" value="CCE89197.1"/>
    <property type="molecule type" value="Genomic_DNA"/>
</dbReference>
<gene>
    <name evidence="3" type="ORF">PRA_mt0082</name>
</gene>
<feature type="domain" description="Homing endonuclease LAGLIDADG" evidence="2">
    <location>
        <begin position="7"/>
        <end position="135"/>
    </location>
</feature>
<comment type="function">
    <text evidence="1">Mitochondrial DNA endonuclease involved in intron homing.</text>
</comment>
<keyword evidence="3" id="KW-0496">Mitochondrion</keyword>